<protein>
    <submittedName>
        <fullName evidence="2">Maltoporin</fullName>
    </submittedName>
</protein>
<keyword evidence="1" id="KW-1185">Reference proteome</keyword>
<dbReference type="WBParaSite" id="maker-uti_cns_0048114-snap-gene-0.5-mRNA-1">
    <property type="protein sequence ID" value="maker-uti_cns_0048114-snap-gene-0.5-mRNA-1"/>
    <property type="gene ID" value="maker-uti_cns_0048114-snap-gene-0.5"/>
</dbReference>
<proteinExistence type="predicted"/>
<dbReference type="Proteomes" id="UP000095280">
    <property type="component" value="Unplaced"/>
</dbReference>
<accession>A0A1I8JJ80</accession>
<dbReference type="AlphaFoldDB" id="A0A1I8JJ80"/>
<sequence>MAFSAPQVHFKKISVGTNGSQNLDENGMCNVDLVAARCRPYYQGNGSYQNPYLKDFHEKKLSLDAKDASVDVDDNTLSGSLGEWQGWTSGVNRMAADGN</sequence>
<evidence type="ECO:0000313" key="2">
    <source>
        <dbReference type="WBParaSite" id="maker-uti_cns_0048114-snap-gene-0.5-mRNA-1"/>
    </source>
</evidence>
<reference evidence="2" key="1">
    <citation type="submission" date="2016-11" db="UniProtKB">
        <authorList>
            <consortium name="WormBaseParasite"/>
        </authorList>
    </citation>
    <scope>IDENTIFICATION</scope>
</reference>
<organism evidence="1 2">
    <name type="scientific">Macrostomum lignano</name>
    <dbReference type="NCBI Taxonomy" id="282301"/>
    <lineage>
        <taxon>Eukaryota</taxon>
        <taxon>Metazoa</taxon>
        <taxon>Spiralia</taxon>
        <taxon>Lophotrochozoa</taxon>
        <taxon>Platyhelminthes</taxon>
        <taxon>Rhabditophora</taxon>
        <taxon>Macrostomorpha</taxon>
        <taxon>Macrostomida</taxon>
        <taxon>Macrostomidae</taxon>
        <taxon>Macrostomum</taxon>
    </lineage>
</organism>
<evidence type="ECO:0000313" key="1">
    <source>
        <dbReference type="Proteomes" id="UP000095280"/>
    </source>
</evidence>
<name>A0A1I8JJ80_9PLAT</name>